<keyword evidence="5" id="KW-0472">Membrane</keyword>
<evidence type="ECO:0000259" key="6">
    <source>
        <dbReference type="Pfam" id="PF00724"/>
    </source>
</evidence>
<dbReference type="STRING" id="92696.A0A4R0R1H1"/>
<dbReference type="InterPro" id="IPR051799">
    <property type="entry name" value="NADH_flavin_oxidoreductase"/>
</dbReference>
<dbReference type="Proteomes" id="UP000292702">
    <property type="component" value="Unassembled WGS sequence"/>
</dbReference>
<dbReference type="EMBL" id="RWJN01000551">
    <property type="protein sequence ID" value="TCD60742.1"/>
    <property type="molecule type" value="Genomic_DNA"/>
</dbReference>
<organism evidence="7 8">
    <name type="scientific">Steccherinum ochraceum</name>
    <dbReference type="NCBI Taxonomy" id="92696"/>
    <lineage>
        <taxon>Eukaryota</taxon>
        <taxon>Fungi</taxon>
        <taxon>Dikarya</taxon>
        <taxon>Basidiomycota</taxon>
        <taxon>Agaricomycotina</taxon>
        <taxon>Agaricomycetes</taxon>
        <taxon>Polyporales</taxon>
        <taxon>Steccherinaceae</taxon>
        <taxon>Steccherinum</taxon>
    </lineage>
</organism>
<evidence type="ECO:0000256" key="4">
    <source>
        <dbReference type="ARBA" id="ARBA00023002"/>
    </source>
</evidence>
<accession>A0A4R0R1H1</accession>
<dbReference type="PANTHER" id="PTHR43656">
    <property type="entry name" value="BINDING OXIDOREDUCTASE, PUTATIVE (AFU_ORTHOLOGUE AFUA_2G08260)-RELATED"/>
    <property type="match status" value="1"/>
</dbReference>
<evidence type="ECO:0000256" key="3">
    <source>
        <dbReference type="ARBA" id="ARBA00022643"/>
    </source>
</evidence>
<dbReference type="OrthoDB" id="1663137at2759"/>
<evidence type="ECO:0000256" key="5">
    <source>
        <dbReference type="SAM" id="Phobius"/>
    </source>
</evidence>
<sequence length="517" mass="56930">MSASMQRSTESQGVMSEVQLPCGRTLQNRLVKAAMYEHLASFLGGPPNDMHFALYSRWASGDWGMIITGNVQVASNQLGLGRDVVVPDVVNEESVQPFKKLASIIHDEDTHTMHSDTRSKSLAIMQISHTGRQSPNFLGGRLPFVPPKAPSAIPLDLKTKRHSKLAPLFAYLAQSVFFQTPRAMSLHDIELVVDQFVKASELAAKAGFDGVQLHAAHGYLISQFMSQRSNNRMDEFSSKTDPLRFLRKIVSAIRTSGVVPEDFVLGVKLNAADYVESAAGLVPSEERALEHLRGIASWGMVDFIEVSGGDYDTPDFLVEANTSRRQGVFAEFSRRAVQTLTVENVCPPGKARPLIMLTGGLHSTELMTSALARNHADLVGLARVATHDPELPKHIAEDASAPLQNVFPFHGPFPQTTLPLRYTVERIVTVFLATLWGALPDAAKPEIPTLIGAGTETARYSILLRALARKEERTYYTGEGLAINMRFWWYIAPGPWRFGIWLAILTAVPIFLFVLSA</sequence>
<feature type="domain" description="NADH:flavin oxidoreductase/NADH oxidase N-terminal" evidence="6">
    <location>
        <begin position="25"/>
        <end position="398"/>
    </location>
</feature>
<keyword evidence="3" id="KW-0288">FMN</keyword>
<dbReference type="SUPFAM" id="SSF51395">
    <property type="entry name" value="FMN-linked oxidoreductases"/>
    <property type="match status" value="1"/>
</dbReference>
<dbReference type="AlphaFoldDB" id="A0A4R0R1H1"/>
<protein>
    <recommendedName>
        <fullName evidence="6">NADH:flavin oxidoreductase/NADH oxidase N-terminal domain-containing protein</fullName>
    </recommendedName>
</protein>
<dbReference type="PANTHER" id="PTHR43656:SF2">
    <property type="entry name" value="BINDING OXIDOREDUCTASE, PUTATIVE (AFU_ORTHOLOGUE AFUA_2G08260)-RELATED"/>
    <property type="match status" value="1"/>
</dbReference>
<dbReference type="GO" id="GO:0010181">
    <property type="term" value="F:FMN binding"/>
    <property type="evidence" value="ECO:0007669"/>
    <property type="project" value="InterPro"/>
</dbReference>
<evidence type="ECO:0000256" key="1">
    <source>
        <dbReference type="ARBA" id="ARBA00005979"/>
    </source>
</evidence>
<evidence type="ECO:0000313" key="7">
    <source>
        <dbReference type="EMBL" id="TCD60742.1"/>
    </source>
</evidence>
<evidence type="ECO:0000256" key="2">
    <source>
        <dbReference type="ARBA" id="ARBA00022630"/>
    </source>
</evidence>
<keyword evidence="5" id="KW-0812">Transmembrane</keyword>
<keyword evidence="2" id="KW-0285">Flavoprotein</keyword>
<gene>
    <name evidence="7" type="ORF">EIP91_009610</name>
</gene>
<dbReference type="InterPro" id="IPR001155">
    <property type="entry name" value="OxRdtase_FMN_N"/>
</dbReference>
<proteinExistence type="inferred from homology"/>
<reference evidence="7 8" key="1">
    <citation type="submission" date="2018-11" db="EMBL/GenBank/DDBJ databases">
        <title>Genome assembly of Steccherinum ochraceum LE-BIN_3174, the white-rot fungus of the Steccherinaceae family (The Residual Polyporoid clade, Polyporales, Basidiomycota).</title>
        <authorList>
            <person name="Fedorova T.V."/>
            <person name="Glazunova O.A."/>
            <person name="Landesman E.O."/>
            <person name="Moiseenko K.V."/>
            <person name="Psurtseva N.V."/>
            <person name="Savinova O.S."/>
            <person name="Shakhova N.V."/>
            <person name="Tyazhelova T.V."/>
            <person name="Vasina D.V."/>
        </authorList>
    </citation>
    <scope>NUCLEOTIDE SEQUENCE [LARGE SCALE GENOMIC DNA]</scope>
    <source>
        <strain evidence="7 8">LE-BIN_3174</strain>
    </source>
</reference>
<keyword evidence="5" id="KW-1133">Transmembrane helix</keyword>
<keyword evidence="4" id="KW-0560">Oxidoreductase</keyword>
<keyword evidence="8" id="KW-1185">Reference proteome</keyword>
<dbReference type="InterPro" id="IPR013785">
    <property type="entry name" value="Aldolase_TIM"/>
</dbReference>
<dbReference type="GO" id="GO:0016491">
    <property type="term" value="F:oxidoreductase activity"/>
    <property type="evidence" value="ECO:0007669"/>
    <property type="project" value="UniProtKB-KW"/>
</dbReference>
<dbReference type="Gene3D" id="3.20.20.70">
    <property type="entry name" value="Aldolase class I"/>
    <property type="match status" value="1"/>
</dbReference>
<comment type="similarity">
    <text evidence="1">Belongs to the NADH:flavin oxidoreductase/NADH oxidase family.</text>
</comment>
<comment type="caution">
    <text evidence="7">The sequence shown here is derived from an EMBL/GenBank/DDBJ whole genome shotgun (WGS) entry which is preliminary data.</text>
</comment>
<name>A0A4R0R1H1_9APHY</name>
<dbReference type="Pfam" id="PF00724">
    <property type="entry name" value="Oxidored_FMN"/>
    <property type="match status" value="1"/>
</dbReference>
<evidence type="ECO:0000313" key="8">
    <source>
        <dbReference type="Proteomes" id="UP000292702"/>
    </source>
</evidence>
<feature type="transmembrane region" description="Helical" evidence="5">
    <location>
        <begin position="498"/>
        <end position="515"/>
    </location>
</feature>